<reference evidence="1 2" key="1">
    <citation type="submission" date="2019-04" db="EMBL/GenBank/DDBJ databases">
        <title>Genomic characterization of Staphylococcus petrasii strains.</title>
        <authorList>
            <person name="Vrbovska V."/>
            <person name="Kovarovic V."/>
            <person name="Maslanova I."/>
            <person name="Indrakova A."/>
            <person name="Petras P."/>
            <person name="Sedo O."/>
            <person name="Svec P."/>
            <person name="Fisarova L."/>
            <person name="Sedlacek I."/>
            <person name="Doskar J."/>
            <person name="Pantucek R."/>
        </authorList>
    </citation>
    <scope>NUCLEOTIDE SEQUENCE [LARGE SCALE GENOMIC DNA]</scope>
    <source>
        <strain evidence="1 2">CCM 8529</strain>
    </source>
</reference>
<comment type="caution">
    <text evidence="1">The sequence shown here is derived from an EMBL/GenBank/DDBJ whole genome shotgun (WGS) entry which is preliminary data.</text>
</comment>
<keyword evidence="2" id="KW-1185">Reference proteome</keyword>
<accession>A0A4Z1BNP6</accession>
<dbReference type="EMBL" id="SRPJ01000001">
    <property type="protein sequence ID" value="TGN29147.1"/>
    <property type="molecule type" value="Genomic_DNA"/>
</dbReference>
<protein>
    <submittedName>
        <fullName evidence="1">Uncharacterized protein</fullName>
    </submittedName>
</protein>
<gene>
    <name evidence="1" type="ORF">E2558_05610</name>
</gene>
<organism evidence="1 2">
    <name type="scientific">Staphylococcus pragensis</name>
    <dbReference type="NCBI Taxonomy" id="1611836"/>
    <lineage>
        <taxon>Bacteria</taxon>
        <taxon>Bacillati</taxon>
        <taxon>Bacillota</taxon>
        <taxon>Bacilli</taxon>
        <taxon>Bacillales</taxon>
        <taxon>Staphylococcaceae</taxon>
        <taxon>Staphylococcus</taxon>
    </lineage>
</organism>
<dbReference type="Proteomes" id="UP000297459">
    <property type="component" value="Unassembled WGS sequence"/>
</dbReference>
<sequence length="40" mass="4776">MVVKLLSNDVRCELCYLVNIIKYFKVHCHCYYTPLESHLS</sequence>
<dbReference type="AlphaFoldDB" id="A0A4Z1BNP6"/>
<name>A0A4Z1BNP6_9STAP</name>
<evidence type="ECO:0000313" key="1">
    <source>
        <dbReference type="EMBL" id="TGN29147.1"/>
    </source>
</evidence>
<evidence type="ECO:0000313" key="2">
    <source>
        <dbReference type="Proteomes" id="UP000297459"/>
    </source>
</evidence>
<proteinExistence type="predicted"/>